<protein>
    <submittedName>
        <fullName evidence="1">Phosphoenolpyruvate synthase</fullName>
    </submittedName>
</protein>
<accession>A0AAV4WN39</accession>
<organism evidence="1 2">
    <name type="scientific">Caerostris extrusa</name>
    <name type="common">Bark spider</name>
    <name type="synonym">Caerostris bankana</name>
    <dbReference type="NCBI Taxonomy" id="172846"/>
    <lineage>
        <taxon>Eukaryota</taxon>
        <taxon>Metazoa</taxon>
        <taxon>Ecdysozoa</taxon>
        <taxon>Arthropoda</taxon>
        <taxon>Chelicerata</taxon>
        <taxon>Arachnida</taxon>
        <taxon>Araneae</taxon>
        <taxon>Araneomorphae</taxon>
        <taxon>Entelegynae</taxon>
        <taxon>Araneoidea</taxon>
        <taxon>Araneidae</taxon>
        <taxon>Caerostris</taxon>
    </lineage>
</organism>
<keyword evidence="2" id="KW-1185">Reference proteome</keyword>
<sequence>MIFVLKSADEVIFYGVNSKSECLLVRIARGCNQTADAWIYLKLANGKTYCLAETVEGQQLSDENSKTFFLWKFDVSENCRCRRSVTEVGKLSKIPDVCS</sequence>
<comment type="caution">
    <text evidence="1">The sequence shown here is derived from an EMBL/GenBank/DDBJ whole genome shotgun (WGS) entry which is preliminary data.</text>
</comment>
<gene>
    <name evidence="1" type="primary">ppsA_6</name>
    <name evidence="1" type="ORF">CEXT_179751</name>
</gene>
<evidence type="ECO:0000313" key="1">
    <source>
        <dbReference type="EMBL" id="GIY83375.1"/>
    </source>
</evidence>
<dbReference type="AlphaFoldDB" id="A0AAV4WN39"/>
<dbReference type="EMBL" id="BPLR01016376">
    <property type="protein sequence ID" value="GIY83375.1"/>
    <property type="molecule type" value="Genomic_DNA"/>
</dbReference>
<evidence type="ECO:0000313" key="2">
    <source>
        <dbReference type="Proteomes" id="UP001054945"/>
    </source>
</evidence>
<name>A0AAV4WN39_CAEEX</name>
<reference evidence="1 2" key="1">
    <citation type="submission" date="2021-06" db="EMBL/GenBank/DDBJ databases">
        <title>Caerostris extrusa draft genome.</title>
        <authorList>
            <person name="Kono N."/>
            <person name="Arakawa K."/>
        </authorList>
    </citation>
    <scope>NUCLEOTIDE SEQUENCE [LARGE SCALE GENOMIC DNA]</scope>
</reference>
<proteinExistence type="predicted"/>
<dbReference type="Proteomes" id="UP001054945">
    <property type="component" value="Unassembled WGS sequence"/>
</dbReference>